<protein>
    <submittedName>
        <fullName evidence="2">Uncharacterized protein</fullName>
    </submittedName>
</protein>
<accession>A0ABD5IR77</accession>
<comment type="caution">
    <text evidence="2">The sequence shown here is derived from an EMBL/GenBank/DDBJ whole genome shotgun (WGS) entry which is preliminary data.</text>
</comment>
<evidence type="ECO:0000313" key="3">
    <source>
        <dbReference type="Proteomes" id="UP001339962"/>
    </source>
</evidence>
<evidence type="ECO:0000256" key="1">
    <source>
        <dbReference type="SAM" id="MobiDB-lite"/>
    </source>
</evidence>
<evidence type="ECO:0000313" key="2">
    <source>
        <dbReference type="EMBL" id="MED5050708.1"/>
    </source>
</evidence>
<dbReference type="EMBL" id="JARTLI010000003">
    <property type="protein sequence ID" value="MED5050708.1"/>
    <property type="molecule type" value="Genomic_DNA"/>
</dbReference>
<dbReference type="AlphaFoldDB" id="A0ABD5IR77"/>
<proteinExistence type="predicted"/>
<sequence>MDYKASSKRDNWGNGNQHGAKACSRHLVKEADLQYAILHDLKTLASSLSSAPPIHSRKEKKRIRKANEIPTEKNRMIAIKKEENSELISG</sequence>
<reference evidence="2 3" key="1">
    <citation type="submission" date="2023-03" db="EMBL/GenBank/DDBJ databases">
        <title>Bacillus Genome Sequencing.</title>
        <authorList>
            <person name="Dunlap C."/>
        </authorList>
    </citation>
    <scope>NUCLEOTIDE SEQUENCE [LARGE SCALE GENOMIC DNA]</scope>
    <source>
        <strain evidence="2 3">NRS-38</strain>
    </source>
</reference>
<dbReference type="Proteomes" id="UP001339962">
    <property type="component" value="Unassembled WGS sequence"/>
</dbReference>
<gene>
    <name evidence="2" type="ORF">P9850_02335</name>
</gene>
<organism evidence="2 3">
    <name type="scientific">Anoxybacteroides rupiense</name>
    <dbReference type="NCBI Taxonomy" id="311460"/>
    <lineage>
        <taxon>Bacteria</taxon>
        <taxon>Bacillati</taxon>
        <taxon>Bacillota</taxon>
        <taxon>Bacilli</taxon>
        <taxon>Bacillales</taxon>
        <taxon>Anoxybacillaceae</taxon>
        <taxon>Anoxybacteroides</taxon>
    </lineage>
</organism>
<feature type="region of interest" description="Disordered" evidence="1">
    <location>
        <begin position="1"/>
        <end position="21"/>
    </location>
</feature>
<dbReference type="RefSeq" id="WP_328216978.1">
    <property type="nucleotide sequence ID" value="NZ_JARTLI010000003.1"/>
</dbReference>
<feature type="compositionally biased region" description="Basic and acidic residues" evidence="1">
    <location>
        <begin position="1"/>
        <end position="11"/>
    </location>
</feature>
<name>A0ABD5IR77_9BACL</name>